<dbReference type="InterPro" id="IPR005471">
    <property type="entry name" value="Tscrpt_reg_IclR_N"/>
</dbReference>
<dbReference type="Pfam" id="PF01614">
    <property type="entry name" value="IclR_C"/>
    <property type="match status" value="1"/>
</dbReference>
<sequence>MASTSVTRALRILTLVAHADKPVTLKQIAEDLEIPKSTAHGILRDLTQERFIDACEPVGYTVGLKAFEVGAAHLRIAGVSGVISSELVDLSRTLDLTAHYAVLDGTEAVYLYKQDPVNAGIQLASSVGARLPSHLTAVGKCCLAWLRSEDVPEHVHTTRAEDPGRLREELLRVREHGHATDDGQVASGVQCIAAPVFDPAGLRGAVGISFLKGGFPDLNTATEAVRQSAARLTAKLGGVQR</sequence>
<feature type="domain" description="HTH iclR-type" evidence="4">
    <location>
        <begin position="3"/>
        <end position="64"/>
    </location>
</feature>
<keyword evidence="3" id="KW-0804">Transcription</keyword>
<dbReference type="SUPFAM" id="SSF55781">
    <property type="entry name" value="GAF domain-like"/>
    <property type="match status" value="1"/>
</dbReference>
<dbReference type="Gene3D" id="3.30.450.40">
    <property type="match status" value="1"/>
</dbReference>
<dbReference type="SMART" id="SM00346">
    <property type="entry name" value="HTH_ICLR"/>
    <property type="match status" value="1"/>
</dbReference>
<dbReference type="PANTHER" id="PTHR30136:SF24">
    <property type="entry name" value="HTH-TYPE TRANSCRIPTIONAL REPRESSOR ALLR"/>
    <property type="match status" value="1"/>
</dbReference>
<gene>
    <name evidence="6" type="ORF">ACEG43_39745</name>
</gene>
<evidence type="ECO:0000259" key="5">
    <source>
        <dbReference type="PROSITE" id="PS51078"/>
    </source>
</evidence>
<dbReference type="RefSeq" id="WP_372566288.1">
    <property type="nucleotide sequence ID" value="NZ_JBGOSP010000035.1"/>
</dbReference>
<keyword evidence="2" id="KW-0238">DNA-binding</keyword>
<dbReference type="InterPro" id="IPR036390">
    <property type="entry name" value="WH_DNA-bd_sf"/>
</dbReference>
<accession>A0ABV4SXR0</accession>
<dbReference type="Gene3D" id="1.10.10.10">
    <property type="entry name" value="Winged helix-like DNA-binding domain superfamily/Winged helix DNA-binding domain"/>
    <property type="match status" value="1"/>
</dbReference>
<evidence type="ECO:0000256" key="1">
    <source>
        <dbReference type="ARBA" id="ARBA00023015"/>
    </source>
</evidence>
<dbReference type="Pfam" id="PF09339">
    <property type="entry name" value="HTH_IclR"/>
    <property type="match status" value="1"/>
</dbReference>
<dbReference type="InterPro" id="IPR050707">
    <property type="entry name" value="HTH_MetabolicPath_Reg"/>
</dbReference>
<keyword evidence="7" id="KW-1185">Reference proteome</keyword>
<dbReference type="Proteomes" id="UP001571476">
    <property type="component" value="Unassembled WGS sequence"/>
</dbReference>
<dbReference type="InterPro" id="IPR036388">
    <property type="entry name" value="WH-like_DNA-bd_sf"/>
</dbReference>
<evidence type="ECO:0000313" key="6">
    <source>
        <dbReference type="EMBL" id="MFA3842258.1"/>
    </source>
</evidence>
<dbReference type="InterPro" id="IPR014757">
    <property type="entry name" value="Tscrpt_reg_IclR_C"/>
</dbReference>
<name>A0ABV4SXR0_9ACTN</name>
<keyword evidence="1" id="KW-0805">Transcription regulation</keyword>
<evidence type="ECO:0000256" key="2">
    <source>
        <dbReference type="ARBA" id="ARBA00023125"/>
    </source>
</evidence>
<comment type="caution">
    <text evidence="6">The sequence shown here is derived from an EMBL/GenBank/DDBJ whole genome shotgun (WGS) entry which is preliminary data.</text>
</comment>
<dbReference type="InterPro" id="IPR029016">
    <property type="entry name" value="GAF-like_dom_sf"/>
</dbReference>
<dbReference type="PROSITE" id="PS51078">
    <property type="entry name" value="ICLR_ED"/>
    <property type="match status" value="1"/>
</dbReference>
<reference evidence="6 7" key="1">
    <citation type="submission" date="2024-08" db="EMBL/GenBank/DDBJ databases">
        <title>Genome sequence of Streptomyces aureus CACIA-1.46HGO.</title>
        <authorList>
            <person name="Evangelista-Martinez Z."/>
        </authorList>
    </citation>
    <scope>NUCLEOTIDE SEQUENCE [LARGE SCALE GENOMIC DNA]</scope>
    <source>
        <strain evidence="6 7">CACIA-1.46HGO</strain>
    </source>
</reference>
<dbReference type="PANTHER" id="PTHR30136">
    <property type="entry name" value="HELIX-TURN-HELIX TRANSCRIPTIONAL REGULATOR, ICLR FAMILY"/>
    <property type="match status" value="1"/>
</dbReference>
<evidence type="ECO:0000313" key="7">
    <source>
        <dbReference type="Proteomes" id="UP001571476"/>
    </source>
</evidence>
<evidence type="ECO:0000259" key="4">
    <source>
        <dbReference type="PROSITE" id="PS51077"/>
    </source>
</evidence>
<dbReference type="SUPFAM" id="SSF46785">
    <property type="entry name" value="Winged helix' DNA-binding domain"/>
    <property type="match status" value="1"/>
</dbReference>
<organism evidence="6 7">
    <name type="scientific">Streptomyces aureus</name>
    <dbReference type="NCBI Taxonomy" id="193461"/>
    <lineage>
        <taxon>Bacteria</taxon>
        <taxon>Bacillati</taxon>
        <taxon>Actinomycetota</taxon>
        <taxon>Actinomycetes</taxon>
        <taxon>Kitasatosporales</taxon>
        <taxon>Streptomycetaceae</taxon>
        <taxon>Streptomyces</taxon>
    </lineage>
</organism>
<dbReference type="EMBL" id="JBGOSP010000035">
    <property type="protein sequence ID" value="MFA3842258.1"/>
    <property type="molecule type" value="Genomic_DNA"/>
</dbReference>
<evidence type="ECO:0000256" key="3">
    <source>
        <dbReference type="ARBA" id="ARBA00023163"/>
    </source>
</evidence>
<feature type="domain" description="IclR-ED" evidence="5">
    <location>
        <begin position="65"/>
        <end position="238"/>
    </location>
</feature>
<proteinExistence type="predicted"/>
<protein>
    <submittedName>
        <fullName evidence="6">IclR family transcriptional regulator</fullName>
    </submittedName>
</protein>
<dbReference type="PROSITE" id="PS51077">
    <property type="entry name" value="HTH_ICLR"/>
    <property type="match status" value="1"/>
</dbReference>